<dbReference type="SUPFAM" id="SSF158682">
    <property type="entry name" value="TerB-like"/>
    <property type="match status" value="1"/>
</dbReference>
<dbReference type="SUPFAM" id="SSF53098">
    <property type="entry name" value="Ribonuclease H-like"/>
    <property type="match status" value="1"/>
</dbReference>
<comment type="caution">
    <text evidence="1">The sequence shown here is derived from an EMBL/GenBank/DDBJ whole genome shotgun (WGS) entry which is preliminary data.</text>
</comment>
<evidence type="ECO:0008006" key="3">
    <source>
        <dbReference type="Google" id="ProtNLM"/>
    </source>
</evidence>
<dbReference type="InterPro" id="IPR012337">
    <property type="entry name" value="RNaseH-like_sf"/>
</dbReference>
<proteinExistence type="predicted"/>
<keyword evidence="2" id="KW-1185">Reference proteome</keyword>
<dbReference type="EMBL" id="BLAF01000013">
    <property type="protein sequence ID" value="GES19791.1"/>
    <property type="molecule type" value="Genomic_DNA"/>
</dbReference>
<dbReference type="Gene3D" id="3.40.50.10190">
    <property type="entry name" value="BRCT domain"/>
    <property type="match status" value="1"/>
</dbReference>
<name>A0A5M3XJE7_9ACTN</name>
<protein>
    <recommendedName>
        <fullName evidence="3">BRCT domain-containing protein</fullName>
    </recommendedName>
</protein>
<organism evidence="1 2">
    <name type="scientific">Acrocarpospora pleiomorpha</name>
    <dbReference type="NCBI Taxonomy" id="90975"/>
    <lineage>
        <taxon>Bacteria</taxon>
        <taxon>Bacillati</taxon>
        <taxon>Actinomycetota</taxon>
        <taxon>Actinomycetes</taxon>
        <taxon>Streptosporangiales</taxon>
        <taxon>Streptosporangiaceae</taxon>
        <taxon>Acrocarpospora</taxon>
    </lineage>
</organism>
<dbReference type="InterPro" id="IPR029024">
    <property type="entry name" value="TerB-like"/>
</dbReference>
<accession>A0A5M3XJE7</accession>
<sequence>MADIPLVGHHNALIDAKAAAELLRYYLPLAGSTWNTALHDAAHAKWPSLPETDIPWVQRGVSAERDSHFLARLLDRLPRATDLTRADPYLALLDQVLLDHHISATEADALVEMATTLGLCRADVERLHKEYLTALGQAAHADGIVTDTERREITLVAELLDLPPATVRDALANPTEPSTPFTRFTLNPGDMVVFTGEMDGARETWEERARQASYIPHPNITKKVRLLIAADPDTLSGKARKARSYGIPIITPTAFAEILTRPANAPTP</sequence>
<evidence type="ECO:0000313" key="2">
    <source>
        <dbReference type="Proteomes" id="UP000377595"/>
    </source>
</evidence>
<dbReference type="InterPro" id="IPR036420">
    <property type="entry name" value="BRCT_dom_sf"/>
</dbReference>
<dbReference type="AlphaFoldDB" id="A0A5M3XJE7"/>
<dbReference type="Proteomes" id="UP000377595">
    <property type="component" value="Unassembled WGS sequence"/>
</dbReference>
<reference evidence="1 2" key="1">
    <citation type="submission" date="2019-10" db="EMBL/GenBank/DDBJ databases">
        <title>Whole genome shotgun sequence of Acrocarpospora pleiomorpha NBRC 16267.</title>
        <authorList>
            <person name="Ichikawa N."/>
            <person name="Kimura A."/>
            <person name="Kitahashi Y."/>
            <person name="Komaki H."/>
            <person name="Oguchi A."/>
        </authorList>
    </citation>
    <scope>NUCLEOTIDE SEQUENCE [LARGE SCALE GENOMIC DNA]</scope>
    <source>
        <strain evidence="1 2">NBRC 16267</strain>
    </source>
</reference>
<gene>
    <name evidence="1" type="ORF">Aple_026870</name>
</gene>
<evidence type="ECO:0000313" key="1">
    <source>
        <dbReference type="EMBL" id="GES19791.1"/>
    </source>
</evidence>
<dbReference type="SUPFAM" id="SSF52113">
    <property type="entry name" value="BRCT domain"/>
    <property type="match status" value="1"/>
</dbReference>